<sequence length="179" mass="20647">MKDIRNLQPETRIVVDANQYGQPIGKEASKLAEFLDTIANTGSICPLNTKHWKHLSKYVLENILRIVHAEKEGCEPSRLEQFRFQHLGKDGCDKLSNEAVEQVYLRNKRAAEREAHLIAEVEERFMKLIEIRQAKFMDMMDAREKKYRALLNECMAKGISIEFQSSGLNDKAFSSDDDE</sequence>
<name>A0A7J9ML94_GOSSC</name>
<dbReference type="OrthoDB" id="1931453at2759"/>
<evidence type="ECO:0000313" key="1">
    <source>
        <dbReference type="EMBL" id="MBA0871741.1"/>
    </source>
</evidence>
<comment type="caution">
    <text evidence="1">The sequence shown here is derived from an EMBL/GenBank/DDBJ whole genome shotgun (WGS) entry which is preliminary data.</text>
</comment>
<gene>
    <name evidence="1" type="ORF">Goshw_029596</name>
</gene>
<dbReference type="Proteomes" id="UP000593576">
    <property type="component" value="Unassembled WGS sequence"/>
</dbReference>
<dbReference type="EMBL" id="JABFAF010000011">
    <property type="protein sequence ID" value="MBA0871741.1"/>
    <property type="molecule type" value="Genomic_DNA"/>
</dbReference>
<dbReference type="AlphaFoldDB" id="A0A7J9ML94"/>
<reference evidence="1 2" key="1">
    <citation type="journal article" date="2019" name="Genome Biol. Evol.">
        <title>Insights into the evolution of the New World diploid cottons (Gossypium, subgenus Houzingenia) based on genome sequencing.</title>
        <authorList>
            <person name="Grover C.E."/>
            <person name="Arick M.A. 2nd"/>
            <person name="Thrash A."/>
            <person name="Conover J.L."/>
            <person name="Sanders W.S."/>
            <person name="Peterson D.G."/>
            <person name="Frelichowski J.E."/>
            <person name="Scheffler J.A."/>
            <person name="Scheffler B.E."/>
            <person name="Wendel J.F."/>
        </authorList>
    </citation>
    <scope>NUCLEOTIDE SEQUENCE [LARGE SCALE GENOMIC DNA]</scope>
    <source>
        <strain evidence="1">1</strain>
        <tissue evidence="1">Leaf</tissue>
    </source>
</reference>
<keyword evidence="2" id="KW-1185">Reference proteome</keyword>
<organism evidence="1 2">
    <name type="scientific">Gossypium schwendimanii</name>
    <name type="common">Cotton</name>
    <dbReference type="NCBI Taxonomy" id="34291"/>
    <lineage>
        <taxon>Eukaryota</taxon>
        <taxon>Viridiplantae</taxon>
        <taxon>Streptophyta</taxon>
        <taxon>Embryophyta</taxon>
        <taxon>Tracheophyta</taxon>
        <taxon>Spermatophyta</taxon>
        <taxon>Magnoliopsida</taxon>
        <taxon>eudicotyledons</taxon>
        <taxon>Gunneridae</taxon>
        <taxon>Pentapetalae</taxon>
        <taxon>rosids</taxon>
        <taxon>malvids</taxon>
        <taxon>Malvales</taxon>
        <taxon>Malvaceae</taxon>
        <taxon>Malvoideae</taxon>
        <taxon>Gossypium</taxon>
    </lineage>
</organism>
<proteinExistence type="predicted"/>
<evidence type="ECO:0000313" key="2">
    <source>
        <dbReference type="Proteomes" id="UP000593576"/>
    </source>
</evidence>
<accession>A0A7J9ML94</accession>
<protein>
    <submittedName>
        <fullName evidence="1">Uncharacterized protein</fullName>
    </submittedName>
</protein>